<reference evidence="3" key="1">
    <citation type="submission" date="2016-02" db="EMBL/GenBank/DDBJ databases">
        <title>Draft genome sequence of Microdochium bolleyi, a fungal endophyte of beachgrass.</title>
        <authorList>
            <consortium name="DOE Joint Genome Institute"/>
            <person name="David A.S."/>
            <person name="May G."/>
            <person name="Haridas S."/>
            <person name="Lim J."/>
            <person name="Wang M."/>
            <person name="Labutti K."/>
            <person name="Lipzen A."/>
            <person name="Barry K."/>
            <person name="Grigoriev I.V."/>
        </authorList>
    </citation>
    <scope>NUCLEOTIDE SEQUENCE [LARGE SCALE GENOMIC DNA]</scope>
    <source>
        <strain evidence="3">J235TASD1</strain>
    </source>
</reference>
<dbReference type="GO" id="GO:0004672">
    <property type="term" value="F:protein kinase activity"/>
    <property type="evidence" value="ECO:0007669"/>
    <property type="project" value="InterPro"/>
</dbReference>
<dbReference type="InterPro" id="IPR000719">
    <property type="entry name" value="Prot_kinase_dom"/>
</dbReference>
<dbReference type="EMBL" id="KQ964301">
    <property type="protein sequence ID" value="KXJ85028.1"/>
    <property type="molecule type" value="Genomic_DNA"/>
</dbReference>
<feature type="domain" description="Protein kinase" evidence="1">
    <location>
        <begin position="62"/>
        <end position="265"/>
    </location>
</feature>
<dbReference type="InParanoid" id="A0A136IJS9"/>
<organism evidence="2 3">
    <name type="scientific">Microdochium bolleyi</name>
    <dbReference type="NCBI Taxonomy" id="196109"/>
    <lineage>
        <taxon>Eukaryota</taxon>
        <taxon>Fungi</taxon>
        <taxon>Dikarya</taxon>
        <taxon>Ascomycota</taxon>
        <taxon>Pezizomycotina</taxon>
        <taxon>Sordariomycetes</taxon>
        <taxon>Xylariomycetidae</taxon>
        <taxon>Xylariales</taxon>
        <taxon>Microdochiaceae</taxon>
        <taxon>Microdochium</taxon>
    </lineage>
</organism>
<keyword evidence="2" id="KW-0808">Transferase</keyword>
<keyword evidence="2" id="KW-0418">Kinase</keyword>
<accession>A0A136IJS9</accession>
<evidence type="ECO:0000313" key="2">
    <source>
        <dbReference type="EMBL" id="KXJ85028.1"/>
    </source>
</evidence>
<gene>
    <name evidence="2" type="ORF">Micbo1qcDRAFT_128683</name>
</gene>
<dbReference type="PROSITE" id="PS50011">
    <property type="entry name" value="PROTEIN_KINASE_DOM"/>
    <property type="match status" value="1"/>
</dbReference>
<dbReference type="Gene3D" id="1.10.510.10">
    <property type="entry name" value="Transferase(Phosphotransferase) domain 1"/>
    <property type="match status" value="1"/>
</dbReference>
<dbReference type="GO" id="GO:0005524">
    <property type="term" value="F:ATP binding"/>
    <property type="evidence" value="ECO:0007669"/>
    <property type="project" value="InterPro"/>
</dbReference>
<proteinExistence type="predicted"/>
<evidence type="ECO:0000259" key="1">
    <source>
        <dbReference type="PROSITE" id="PS50011"/>
    </source>
</evidence>
<dbReference type="AlphaFoldDB" id="A0A136IJS9"/>
<dbReference type="SUPFAM" id="SSF56112">
    <property type="entry name" value="Protein kinase-like (PK-like)"/>
    <property type="match status" value="1"/>
</dbReference>
<keyword evidence="3" id="KW-1185">Reference proteome</keyword>
<dbReference type="OrthoDB" id="4062651at2759"/>
<name>A0A136IJS9_9PEZI</name>
<dbReference type="Proteomes" id="UP000070501">
    <property type="component" value="Unassembled WGS sequence"/>
</dbReference>
<evidence type="ECO:0000313" key="3">
    <source>
        <dbReference type="Proteomes" id="UP000070501"/>
    </source>
</evidence>
<sequence>MAWINADQTPVVREVCQNGQPSHLIVTVSRGYTVFLGTLPLRAREQYHLGTQSATTDYDGLLDKLQRIPDERIYPSFDGNMMTQFSTTSHNQAMVFLKAPSFLSFPTDDTIAQGFQAEAEMHELLLRNPHSNLVKFLGCLEHAGRVVRLAFDKYRHTLLERKRTLPISAEQIDAWMTAITSAASHLHQLGYAHNDISPANIMFNEGDVPILIDLDCSTPIGNRLSKGGLVAGWRGSEHAGQRFHVSSIECDLMSIGSIRDWLQED</sequence>
<dbReference type="Pfam" id="PF00069">
    <property type="entry name" value="Pkinase"/>
    <property type="match status" value="1"/>
</dbReference>
<protein>
    <submittedName>
        <fullName evidence="2">Kinase-like domain-containing protein</fullName>
    </submittedName>
</protein>
<dbReference type="InterPro" id="IPR011009">
    <property type="entry name" value="Kinase-like_dom_sf"/>
</dbReference>